<comment type="caution">
    <text evidence="1">The sequence shown here is derived from an EMBL/GenBank/DDBJ whole genome shotgun (WGS) entry which is preliminary data.</text>
</comment>
<name>A0A371B6Z8_9BRAD</name>
<dbReference type="Proteomes" id="UP000263993">
    <property type="component" value="Unassembled WGS sequence"/>
</dbReference>
<protein>
    <recommendedName>
        <fullName evidence="3">WbqC-like protein family protein</fullName>
    </recommendedName>
</protein>
<evidence type="ECO:0008006" key="3">
    <source>
        <dbReference type="Google" id="ProtNLM"/>
    </source>
</evidence>
<evidence type="ECO:0000313" key="1">
    <source>
        <dbReference type="EMBL" id="RDV03171.1"/>
    </source>
</evidence>
<keyword evidence="2" id="KW-1185">Reference proteome</keyword>
<dbReference type="RefSeq" id="WP_115515199.1">
    <property type="nucleotide sequence ID" value="NZ_QRGO01000001.1"/>
</dbReference>
<organism evidence="1 2">
    <name type="scientific">Undibacter mobilis</name>
    <dbReference type="NCBI Taxonomy" id="2292256"/>
    <lineage>
        <taxon>Bacteria</taxon>
        <taxon>Pseudomonadati</taxon>
        <taxon>Pseudomonadota</taxon>
        <taxon>Alphaproteobacteria</taxon>
        <taxon>Hyphomicrobiales</taxon>
        <taxon>Nitrobacteraceae</taxon>
        <taxon>Undibacter</taxon>
    </lineage>
</organism>
<accession>A0A371B6Z8</accession>
<dbReference type="AlphaFoldDB" id="A0A371B6Z8"/>
<sequence>MKSAPRIIGAVQPTYLPWMPFFERMAASDAFVLLDDVEYSKNNFFNRNSVKTAQGRQLLTVPVLYSGNSKTLICDIQVNNAVRWRVKHWRAIEQAYSRAAFWPQYRDQLADLYSRPCERLMEIVLPLIHIMREAFCISTPFHLSSDLAAEGSRNGKLIKICRMLDGTHFIVKPGTEAYHPPSEFEQEGIRLTFLSYSKFTYPQLHGAFEPMLSALDYLLNCGPGRPPFSATCAMTQGAS</sequence>
<gene>
    <name evidence="1" type="ORF">DXH78_00330</name>
</gene>
<dbReference type="EMBL" id="QRGO01000001">
    <property type="protein sequence ID" value="RDV03171.1"/>
    <property type="molecule type" value="Genomic_DNA"/>
</dbReference>
<evidence type="ECO:0000313" key="2">
    <source>
        <dbReference type="Proteomes" id="UP000263993"/>
    </source>
</evidence>
<dbReference type="Pfam" id="PF08889">
    <property type="entry name" value="WbqC"/>
    <property type="match status" value="1"/>
</dbReference>
<dbReference type="InterPro" id="IPR014985">
    <property type="entry name" value="WbqC"/>
</dbReference>
<proteinExistence type="predicted"/>
<reference evidence="2" key="1">
    <citation type="submission" date="2018-08" db="EMBL/GenBank/DDBJ databases">
        <authorList>
            <person name="Kim S.-J."/>
            <person name="Jung G.-Y."/>
        </authorList>
    </citation>
    <scope>NUCLEOTIDE SEQUENCE [LARGE SCALE GENOMIC DNA]</scope>
    <source>
        <strain evidence="2">GY_H</strain>
    </source>
</reference>
<dbReference type="OrthoDB" id="3611744at2"/>